<evidence type="ECO:0000313" key="2">
    <source>
        <dbReference type="EMBL" id="THD25537.1"/>
    </source>
</evidence>
<dbReference type="AlphaFoldDB" id="A0A4E0RVW7"/>
<keyword evidence="1" id="KW-0732">Signal</keyword>
<accession>A0A4E0RVW7</accession>
<dbReference type="EMBL" id="JXXN02001098">
    <property type="protein sequence ID" value="THD25537.1"/>
    <property type="molecule type" value="Genomic_DNA"/>
</dbReference>
<evidence type="ECO:0000313" key="3">
    <source>
        <dbReference type="Proteomes" id="UP000230066"/>
    </source>
</evidence>
<reference evidence="2" key="1">
    <citation type="submission" date="2019-03" db="EMBL/GenBank/DDBJ databases">
        <title>Improved annotation for the trematode Fasciola hepatica.</title>
        <authorList>
            <person name="Choi Y.-J."/>
            <person name="Martin J."/>
            <person name="Mitreva M."/>
        </authorList>
    </citation>
    <scope>NUCLEOTIDE SEQUENCE [LARGE SCALE GENOMIC DNA]</scope>
</reference>
<keyword evidence="3" id="KW-1185">Reference proteome</keyword>
<sequence length="109" mass="12996">MWARFVLGLILLNMCSRSDGSYYQPRLPQIFGIIEFKQYSGLIQIEVIDDRYVLVNKNTIVLQIPTWKFNDIRCVDIWLNTARILEDRDENKQHVRFVSRDSYNDLLLN</sequence>
<proteinExistence type="predicted"/>
<gene>
    <name evidence="2" type="ORF">D915_003646</name>
</gene>
<organism evidence="2 3">
    <name type="scientific">Fasciola hepatica</name>
    <name type="common">Liver fluke</name>
    <dbReference type="NCBI Taxonomy" id="6192"/>
    <lineage>
        <taxon>Eukaryota</taxon>
        <taxon>Metazoa</taxon>
        <taxon>Spiralia</taxon>
        <taxon>Lophotrochozoa</taxon>
        <taxon>Platyhelminthes</taxon>
        <taxon>Trematoda</taxon>
        <taxon>Digenea</taxon>
        <taxon>Plagiorchiida</taxon>
        <taxon>Echinostomata</taxon>
        <taxon>Echinostomatoidea</taxon>
        <taxon>Fasciolidae</taxon>
        <taxon>Fasciola</taxon>
    </lineage>
</organism>
<protein>
    <submittedName>
        <fullName evidence="2">Uncharacterized protein</fullName>
    </submittedName>
</protein>
<comment type="caution">
    <text evidence="2">The sequence shown here is derived from an EMBL/GenBank/DDBJ whole genome shotgun (WGS) entry which is preliminary data.</text>
</comment>
<name>A0A4E0RVW7_FASHE</name>
<evidence type="ECO:0000256" key="1">
    <source>
        <dbReference type="SAM" id="SignalP"/>
    </source>
</evidence>
<feature type="signal peptide" evidence="1">
    <location>
        <begin position="1"/>
        <end position="20"/>
    </location>
</feature>
<dbReference type="Proteomes" id="UP000230066">
    <property type="component" value="Unassembled WGS sequence"/>
</dbReference>
<feature type="chain" id="PRO_5020024029" evidence="1">
    <location>
        <begin position="21"/>
        <end position="109"/>
    </location>
</feature>